<evidence type="ECO:0000256" key="6">
    <source>
        <dbReference type="ARBA" id="ARBA00023136"/>
    </source>
</evidence>
<feature type="transmembrane region" description="Helical" evidence="10">
    <location>
        <begin position="20"/>
        <end position="39"/>
    </location>
</feature>
<comment type="subcellular location">
    <subcellularLocation>
        <location evidence="9">Cell membrane</location>
        <topology evidence="9">Multi-pass membrane protein</topology>
    </subcellularLocation>
    <subcellularLocation>
        <location evidence="1">Membrane</location>
        <topology evidence="1">Multi-pass membrane protein</topology>
    </subcellularLocation>
</comment>
<evidence type="ECO:0000256" key="5">
    <source>
        <dbReference type="ARBA" id="ARBA00022989"/>
    </source>
</evidence>
<dbReference type="PROSITE" id="PS50253">
    <property type="entry name" value="COX3"/>
    <property type="match status" value="1"/>
</dbReference>
<evidence type="ECO:0000313" key="13">
    <source>
        <dbReference type="Proteomes" id="UP000193010"/>
    </source>
</evidence>
<feature type="transmembrane region" description="Helical" evidence="10">
    <location>
        <begin position="92"/>
        <end position="110"/>
    </location>
</feature>
<dbReference type="Gene3D" id="1.20.120.80">
    <property type="entry name" value="Cytochrome c oxidase, subunit III, four-helix bundle"/>
    <property type="match status" value="1"/>
</dbReference>
<dbReference type="InterPro" id="IPR013833">
    <property type="entry name" value="Cyt_c_oxidase_su3_a-hlx"/>
</dbReference>
<organism evidence="12 13">
    <name type="scientific">Mycobacterium florentinum</name>
    <dbReference type="NCBI Taxonomy" id="292462"/>
    <lineage>
        <taxon>Bacteria</taxon>
        <taxon>Bacillati</taxon>
        <taxon>Actinomycetota</taxon>
        <taxon>Actinomycetes</taxon>
        <taxon>Mycobacteriales</taxon>
        <taxon>Mycobacteriaceae</taxon>
        <taxon>Mycobacterium</taxon>
        <taxon>Mycobacterium simiae complex</taxon>
    </lineage>
</organism>
<name>A0A1X1U8W0_MYCFL</name>
<dbReference type="GO" id="GO:0019646">
    <property type="term" value="P:aerobic electron transport chain"/>
    <property type="evidence" value="ECO:0007669"/>
    <property type="project" value="InterPro"/>
</dbReference>
<sequence length="195" mass="21727">MAPGASLPHARGRVPGEVGVWILILGDMLVFAWFFIVFMHQRARHAEAFNAAHKSLNLTFGVLNTMLLLTGSWFVVMAVHALRVNNQRLGKGLIKIAIACGLGFVVNKVLEYHDRIAAGHPHEQADFFMYYFVLTGIHLVHLLIGLAVLTLMLRVAGKPVLGPRQFRTLESGASFWHLVDLLWLVLFALFYLVSG</sequence>
<dbReference type="RefSeq" id="WP_197747364.1">
    <property type="nucleotide sequence ID" value="NZ_AP022576.1"/>
</dbReference>
<evidence type="ECO:0000256" key="9">
    <source>
        <dbReference type="RuleBase" id="RU003376"/>
    </source>
</evidence>
<accession>A0A1X1U8W0</accession>
<evidence type="ECO:0000256" key="8">
    <source>
        <dbReference type="ARBA" id="ARBA00047816"/>
    </source>
</evidence>
<comment type="similarity">
    <text evidence="2 9">Belongs to the cytochrome c oxidase subunit 3 family.</text>
</comment>
<dbReference type="Pfam" id="PF00510">
    <property type="entry name" value="COX3"/>
    <property type="match status" value="1"/>
</dbReference>
<evidence type="ECO:0000256" key="7">
    <source>
        <dbReference type="ARBA" id="ARBA00031400"/>
    </source>
</evidence>
<evidence type="ECO:0000256" key="2">
    <source>
        <dbReference type="ARBA" id="ARBA00010581"/>
    </source>
</evidence>
<feature type="domain" description="Heme-copper oxidase subunit III family profile" evidence="11">
    <location>
        <begin position="18"/>
        <end position="195"/>
    </location>
</feature>
<evidence type="ECO:0000313" key="12">
    <source>
        <dbReference type="EMBL" id="ORV53178.1"/>
    </source>
</evidence>
<dbReference type="InterPro" id="IPR000298">
    <property type="entry name" value="Cyt_c_oxidase-like_su3"/>
</dbReference>
<keyword evidence="13" id="KW-1185">Reference proteome</keyword>
<dbReference type="SUPFAM" id="SSF81452">
    <property type="entry name" value="Cytochrome c oxidase subunit III-like"/>
    <property type="match status" value="1"/>
</dbReference>
<dbReference type="EMBL" id="LQOV01000014">
    <property type="protein sequence ID" value="ORV53178.1"/>
    <property type="molecule type" value="Genomic_DNA"/>
</dbReference>
<comment type="caution">
    <text evidence="12">The sequence shown here is derived from an EMBL/GenBank/DDBJ whole genome shotgun (WGS) entry which is preliminary data.</text>
</comment>
<reference evidence="12 13" key="1">
    <citation type="submission" date="2016-01" db="EMBL/GenBank/DDBJ databases">
        <title>The new phylogeny of the genus Mycobacterium.</title>
        <authorList>
            <person name="Tarcisio F."/>
            <person name="Conor M."/>
            <person name="Antonella G."/>
            <person name="Elisabetta G."/>
            <person name="Giulia F.S."/>
            <person name="Sara T."/>
            <person name="Anna F."/>
            <person name="Clotilde B."/>
            <person name="Roberto B."/>
            <person name="Veronica D.S."/>
            <person name="Fabio R."/>
            <person name="Monica P."/>
            <person name="Olivier J."/>
            <person name="Enrico T."/>
            <person name="Nicola S."/>
        </authorList>
    </citation>
    <scope>NUCLEOTIDE SEQUENCE [LARGE SCALE GENOMIC DNA]</scope>
    <source>
        <strain evidence="12 13">DSM 44852</strain>
    </source>
</reference>
<feature type="transmembrane region" description="Helical" evidence="10">
    <location>
        <begin position="130"/>
        <end position="153"/>
    </location>
</feature>
<evidence type="ECO:0000256" key="4">
    <source>
        <dbReference type="ARBA" id="ARBA00022692"/>
    </source>
</evidence>
<dbReference type="Proteomes" id="UP000193010">
    <property type="component" value="Unassembled WGS sequence"/>
</dbReference>
<proteinExistence type="inferred from homology"/>
<dbReference type="GO" id="GO:0005886">
    <property type="term" value="C:plasma membrane"/>
    <property type="evidence" value="ECO:0007669"/>
    <property type="project" value="UniProtKB-SubCell"/>
</dbReference>
<evidence type="ECO:0000259" key="11">
    <source>
        <dbReference type="PROSITE" id="PS50253"/>
    </source>
</evidence>
<evidence type="ECO:0000256" key="1">
    <source>
        <dbReference type="ARBA" id="ARBA00004141"/>
    </source>
</evidence>
<protein>
    <recommendedName>
        <fullName evidence="3">Probable cytochrome c oxidase subunit 3</fullName>
    </recommendedName>
    <alternativeName>
        <fullName evidence="7">Cytochrome aa3 subunit 3</fullName>
    </alternativeName>
</protein>
<keyword evidence="6 10" id="KW-0472">Membrane</keyword>
<keyword evidence="5 10" id="KW-1133">Transmembrane helix</keyword>
<dbReference type="CDD" id="cd00386">
    <property type="entry name" value="Heme_Cu_Oxidase_III_like"/>
    <property type="match status" value="1"/>
</dbReference>
<dbReference type="PANTHER" id="PTHR11403:SF6">
    <property type="entry name" value="NITRIC OXIDE REDUCTASE SUBUNIT E"/>
    <property type="match status" value="1"/>
</dbReference>
<comment type="catalytic activity">
    <reaction evidence="8">
        <text>4 Fe(II)-[cytochrome c] + O2 + 8 H(+)(in) = 4 Fe(III)-[cytochrome c] + 2 H2O + 4 H(+)(out)</text>
        <dbReference type="Rhea" id="RHEA:11436"/>
        <dbReference type="Rhea" id="RHEA-COMP:10350"/>
        <dbReference type="Rhea" id="RHEA-COMP:14399"/>
        <dbReference type="ChEBI" id="CHEBI:15377"/>
        <dbReference type="ChEBI" id="CHEBI:15378"/>
        <dbReference type="ChEBI" id="CHEBI:15379"/>
        <dbReference type="ChEBI" id="CHEBI:29033"/>
        <dbReference type="ChEBI" id="CHEBI:29034"/>
        <dbReference type="EC" id="7.1.1.9"/>
    </reaction>
</comment>
<evidence type="ECO:0000256" key="10">
    <source>
        <dbReference type="SAM" id="Phobius"/>
    </source>
</evidence>
<dbReference type="InterPro" id="IPR024791">
    <property type="entry name" value="Cyt_c/ubiquinol_Oxase_su3"/>
</dbReference>
<feature type="transmembrane region" description="Helical" evidence="10">
    <location>
        <begin position="60"/>
        <end position="80"/>
    </location>
</feature>
<dbReference type="InterPro" id="IPR035973">
    <property type="entry name" value="Cyt_c_oxidase_su3-like_sf"/>
</dbReference>
<gene>
    <name evidence="12" type="ORF">AWC05_20795</name>
</gene>
<dbReference type="AlphaFoldDB" id="A0A1X1U8W0"/>
<dbReference type="STRING" id="292462.AWC05_20795"/>
<keyword evidence="4 9" id="KW-0812">Transmembrane</keyword>
<dbReference type="GO" id="GO:0004129">
    <property type="term" value="F:cytochrome-c oxidase activity"/>
    <property type="evidence" value="ECO:0007669"/>
    <property type="project" value="UniProtKB-EC"/>
</dbReference>
<dbReference type="PANTHER" id="PTHR11403">
    <property type="entry name" value="CYTOCHROME C OXIDASE SUBUNIT III"/>
    <property type="match status" value="1"/>
</dbReference>
<feature type="transmembrane region" description="Helical" evidence="10">
    <location>
        <begin position="173"/>
        <end position="193"/>
    </location>
</feature>
<evidence type="ECO:0000256" key="3">
    <source>
        <dbReference type="ARBA" id="ARBA00022347"/>
    </source>
</evidence>